<feature type="transmembrane region" description="Helical" evidence="6">
    <location>
        <begin position="255"/>
        <end position="277"/>
    </location>
</feature>
<comment type="similarity">
    <text evidence="2">Belongs to the L6 tetraspanin family.</text>
</comment>
<dbReference type="InterPro" id="IPR008661">
    <property type="entry name" value="L6_membrane"/>
</dbReference>
<reference evidence="7" key="1">
    <citation type="submission" date="2023-04" db="EMBL/GenBank/DDBJ databases">
        <authorList>
            <consortium name="ELIXIR-Norway"/>
        </authorList>
    </citation>
    <scope>NUCLEOTIDE SEQUENCE [LARGE SCALE GENOMIC DNA]</scope>
</reference>
<evidence type="ECO:0000256" key="2">
    <source>
        <dbReference type="ARBA" id="ARBA00006193"/>
    </source>
</evidence>
<accession>A0ABN8ZND5</accession>
<evidence type="ECO:0000256" key="3">
    <source>
        <dbReference type="ARBA" id="ARBA00022692"/>
    </source>
</evidence>
<dbReference type="PANTHER" id="PTHR14198:SF18">
    <property type="entry name" value="TRANSMEMBRANE 4 L6 FAMILY MEMBER 1"/>
    <property type="match status" value="1"/>
</dbReference>
<feature type="transmembrane region" description="Helical" evidence="6">
    <location>
        <begin position="366"/>
        <end position="389"/>
    </location>
</feature>
<sequence length="408" mass="44542">MCYGRCARCIGHSLAWLATLCIVANVLLYFPNGETKYASENHLSRFVWFFSGILGGGLLMFVPASTFIGLDQEDCCGCCGHENCGKRCAMLSSILAALLGIAGSAYCVIVAALALEEGPRCTDASGQWNYTFAHTEGDYLLDSSTWSRCVEPKHIVEWNVSLFSILLALGGIEFILCLIQVINGMLGGVCGYCSSRQQVRTCSEQGRMGSRKCGSCLSSLLIPLALWSIIVNILLYFPNGQASYASSNKLTNYVWYFEGICFSGIMMLVVAALLLVLENDNNYKCCQSENCSKKYMTLLSMIFSALGIAFSGYCLVISALGLLQGPYCRTPDGWEYAFEGTAGRFLTDSREWVQCLEPAHVVEWNIILFSILIALSGLQVVVCLIRVAIQLSQALCGTYSVIIQPGII</sequence>
<evidence type="ECO:0000313" key="7">
    <source>
        <dbReference type="EMBL" id="CAI9175234.1"/>
    </source>
</evidence>
<dbReference type="Pfam" id="PF05805">
    <property type="entry name" value="L6_membrane"/>
    <property type="match status" value="2"/>
</dbReference>
<evidence type="ECO:0000256" key="6">
    <source>
        <dbReference type="SAM" id="Phobius"/>
    </source>
</evidence>
<keyword evidence="8" id="KW-1185">Reference proteome</keyword>
<dbReference type="EMBL" id="OX459941">
    <property type="protein sequence ID" value="CAI9175234.1"/>
    <property type="molecule type" value="Genomic_DNA"/>
</dbReference>
<feature type="transmembrane region" description="Helical" evidence="6">
    <location>
        <begin position="162"/>
        <end position="193"/>
    </location>
</feature>
<evidence type="ECO:0000256" key="5">
    <source>
        <dbReference type="ARBA" id="ARBA00023136"/>
    </source>
</evidence>
<feature type="transmembrane region" description="Helical" evidence="6">
    <location>
        <begin position="91"/>
        <end position="115"/>
    </location>
</feature>
<organism evidence="7 8">
    <name type="scientific">Rangifer tarandus platyrhynchus</name>
    <name type="common">Svalbard reindeer</name>
    <dbReference type="NCBI Taxonomy" id="3082113"/>
    <lineage>
        <taxon>Eukaryota</taxon>
        <taxon>Metazoa</taxon>
        <taxon>Chordata</taxon>
        <taxon>Craniata</taxon>
        <taxon>Vertebrata</taxon>
        <taxon>Euteleostomi</taxon>
        <taxon>Mammalia</taxon>
        <taxon>Eutheria</taxon>
        <taxon>Laurasiatheria</taxon>
        <taxon>Artiodactyla</taxon>
        <taxon>Ruminantia</taxon>
        <taxon>Pecora</taxon>
        <taxon>Cervidae</taxon>
        <taxon>Odocoileinae</taxon>
        <taxon>Rangifer</taxon>
    </lineage>
</organism>
<feature type="transmembrane region" description="Helical" evidence="6">
    <location>
        <begin position="214"/>
        <end position="235"/>
    </location>
</feature>
<evidence type="ECO:0008006" key="9">
    <source>
        <dbReference type="Google" id="ProtNLM"/>
    </source>
</evidence>
<feature type="transmembrane region" description="Helical" evidence="6">
    <location>
        <begin position="46"/>
        <end position="70"/>
    </location>
</feature>
<feature type="transmembrane region" description="Helical" evidence="6">
    <location>
        <begin position="12"/>
        <end position="31"/>
    </location>
</feature>
<keyword evidence="3 6" id="KW-0812">Transmembrane</keyword>
<evidence type="ECO:0000313" key="8">
    <source>
        <dbReference type="Proteomes" id="UP001176941"/>
    </source>
</evidence>
<dbReference type="PANTHER" id="PTHR14198">
    <property type="entry name" value="TRANSMEMBRANE 4 L6 FAMILY MEMBER 1-RELATED"/>
    <property type="match status" value="1"/>
</dbReference>
<keyword evidence="4 6" id="KW-1133">Transmembrane helix</keyword>
<evidence type="ECO:0000256" key="4">
    <source>
        <dbReference type="ARBA" id="ARBA00022989"/>
    </source>
</evidence>
<gene>
    <name evidence="7" type="ORF">MRATA1EN1_LOCUS24196</name>
</gene>
<name>A0ABN8ZND5_RANTA</name>
<proteinExistence type="inferred from homology"/>
<comment type="subcellular location">
    <subcellularLocation>
        <location evidence="1">Membrane</location>
        <topology evidence="1">Multi-pass membrane protein</topology>
    </subcellularLocation>
</comment>
<dbReference type="Proteomes" id="UP001176941">
    <property type="component" value="Chromosome 5"/>
</dbReference>
<feature type="transmembrane region" description="Helical" evidence="6">
    <location>
        <begin position="298"/>
        <end position="323"/>
    </location>
</feature>
<evidence type="ECO:0000256" key="1">
    <source>
        <dbReference type="ARBA" id="ARBA00004141"/>
    </source>
</evidence>
<protein>
    <recommendedName>
        <fullName evidence="9">Transmembrane 4 L6 family member 1</fullName>
    </recommendedName>
</protein>
<keyword evidence="5 6" id="KW-0472">Membrane</keyword>